<feature type="domain" description="Transglutaminase-like" evidence="1">
    <location>
        <begin position="490"/>
        <end position="561"/>
    </location>
</feature>
<dbReference type="Gene3D" id="3.10.620.30">
    <property type="match status" value="1"/>
</dbReference>
<dbReference type="eggNOG" id="COG1305">
    <property type="taxonomic scope" value="Bacteria"/>
</dbReference>
<dbReference type="EMBL" id="CP003418">
    <property type="protein sequence ID" value="AFH50354.1"/>
    <property type="molecule type" value="Genomic_DNA"/>
</dbReference>
<dbReference type="AlphaFoldDB" id="I0AMZ7"/>
<evidence type="ECO:0000313" key="3">
    <source>
        <dbReference type="Proteomes" id="UP000007394"/>
    </source>
</evidence>
<dbReference type="STRING" id="945713.IALB_2651"/>
<dbReference type="Pfam" id="PF01841">
    <property type="entry name" value="Transglut_core"/>
    <property type="match status" value="1"/>
</dbReference>
<organism evidence="2 3">
    <name type="scientific">Ignavibacterium album (strain DSM 19864 / JCM 16511 / NBRC 101810 / Mat9-16)</name>
    <dbReference type="NCBI Taxonomy" id="945713"/>
    <lineage>
        <taxon>Bacteria</taxon>
        <taxon>Pseudomonadati</taxon>
        <taxon>Ignavibacteriota</taxon>
        <taxon>Ignavibacteria</taxon>
        <taxon>Ignavibacteriales</taxon>
        <taxon>Ignavibacteriaceae</taxon>
        <taxon>Ignavibacterium</taxon>
    </lineage>
</organism>
<dbReference type="KEGG" id="ial:IALB_2651"/>
<proteinExistence type="predicted"/>
<dbReference type="Proteomes" id="UP000007394">
    <property type="component" value="Chromosome"/>
</dbReference>
<dbReference type="OrthoDB" id="98874at2"/>
<protein>
    <recommendedName>
        <fullName evidence="1">Transglutaminase-like domain-containing protein</fullName>
    </recommendedName>
</protein>
<dbReference type="RefSeq" id="WP_014561495.1">
    <property type="nucleotide sequence ID" value="NC_017464.1"/>
</dbReference>
<dbReference type="HOGENOM" id="CLU_441318_0_0_10"/>
<dbReference type="InterPro" id="IPR002931">
    <property type="entry name" value="Transglutaminase-like"/>
</dbReference>
<reference evidence="2 3" key="1">
    <citation type="journal article" date="2012" name="Front. Microbiol.">
        <title>Complete genome of Ignavibacterium album, a metabolically versatile, flagellated, facultative anaerobe from the phylum Chlorobi.</title>
        <authorList>
            <person name="Liu Z."/>
            <person name="Frigaard N.-U."/>
            <person name="Vogl K."/>
            <person name="Iino T."/>
            <person name="Ohkuma M."/>
            <person name="Overmann J."/>
            <person name="Bryant D.A."/>
        </authorList>
    </citation>
    <scope>NUCLEOTIDE SEQUENCE [LARGE SCALE GENOMIC DNA]</scope>
    <source>
        <strain evidence="3">DSM 19864 / JCM 16511 / NBRC 101810 / Mat9-16</strain>
    </source>
</reference>
<gene>
    <name evidence="2" type="ordered locus">IALB_2651</name>
</gene>
<dbReference type="SUPFAM" id="SSF54001">
    <property type="entry name" value="Cysteine proteinases"/>
    <property type="match status" value="1"/>
</dbReference>
<accession>I0AMZ7</accession>
<evidence type="ECO:0000313" key="2">
    <source>
        <dbReference type="EMBL" id="AFH50354.1"/>
    </source>
</evidence>
<keyword evidence="3" id="KW-1185">Reference proteome</keyword>
<sequence length="647" mass="73843">MSALTMAQQSFDINGLWNSDLLINSELNFENNFPISSNVKDWLFSVSYGSEFSGKTNSYLNQISVIKSFGNHLFKAMYLPGFQKEFLFSTGQSIILSDTNSQSLKADYVYKELFGFGYSYNLNEKISFGLNLKFFNQTFTQEVIKPVFSDTNYLVIETEKDDIDLWKADLGMSYKFSENFLVSLASLNLLTSESNPQYDYNKNFLLNTDRSFSFAISIKPLQNSAINVIYETDNSFAGSLNQFFRLNNDKIGISITAFHDKFQNPFINSISPSLVYSSKYFDFALSGIKYFEKRKDISSFKKFSDNGIKNLLHNQFSFDKVNLTVNFKLNTKSEQQIKILDAEIKRDIFPALSEEYLDKPIAVAKVVNLTDKLLTVKPAVRINGINKDIIQLGNYQIAAYDTAEIPVYAFIPENIQIDKATLSYAEIYFYSNTEQKDDEIQKPILINSINSWDGEVKNLRYFIKKDLAFSQSYAKQLLSNYKSQLDTIPNALADFYKAKILFNNIIKNLTYVSDPRIKWDFVQYPSETLKLKGGDCDDLSVLFSSLLESIGIETALIDYRSRNEIRHVNVLVNTKLSPQQALLITENDSKYFIRKNEAGVDEVWIAVETTSLTDFDTAWGLGSEIFNGEALDKMGLLNGDVQIIDVY</sequence>
<dbReference type="InterPro" id="IPR038765">
    <property type="entry name" value="Papain-like_cys_pep_sf"/>
</dbReference>
<evidence type="ECO:0000259" key="1">
    <source>
        <dbReference type="Pfam" id="PF01841"/>
    </source>
</evidence>
<name>I0AMZ7_IGNAJ</name>